<sequence>MPHAVDPRDYDRELEENDDNLINSILSADPQNNALAFLGRDLEVGEKADDAQDFEDIDDDDLAEDESGAVNGQTGYGAVDDAEDASVGLFLQVKTGIVEDDTALDDLFGEQPSSPVAETGHLQQNGYGGVGLSFPTKATAPVLSVSTKGPAHIPSNTSHSPEQGASSLFRPVDYGTEIDDVEGDEENPDLREQRLLFRRARTGAFREPPPPPQNDAELFEIVWPQFEADKPPHFGQLLPGKRAFYLAKTPIKPPKPVQPTKVNLDLQQDQEWSFRIPGAGASSKGNRQAEAERVGVIKVSDITSGHESSEDELDLDVIDETEDIGGVLWQDLAVLCEDWDTPSLTSTSPDENNKRPEPQNGFYDEGDMEFEGLAPRAKKRKTFEFDFGSSLQSYDYFPSLEDPEQTTARLAKAVSLDMNDPELLLDEQQPSALPKKLRRAAGDFRHDTSGTLTRDLSRRYNIANDDAYDALKENHQHKVRSTLGNLTVEHSLPALKLQYPFYKVKLSSREARSFHRPALSFRTGEHTRFSKNRVTKRKHLKGKDTLTIFNTAKDLSMGDNSNVLLFEYSEEYPTMLSNFGMGNRLINYYRRKDTEDNARPKLEIGETAVLLTQDKSPFSVFGDVEKGEIMPTLHNGMFRAPVFKQDAKHTDFLVIRSTTGTEGTQWFMRNIENLYAVGQEFPSVEVPGTHSRKVTEAAKRRLKAISYRIHSKNLDSRTKGAPLTNERIRQHLPGTDIAQNRGKMREFMAYNKDAQSWEPKRGEVVPDAATIRGWIKPEDICLLDSMQVGHRHLQDAGYNKDEKEVDGDEDEERDGQSIEQQLAPWQTTKNFLNACQGKAMLQLHGEGDPSGRGEAFSFIKTSMKGGFKAIGESVEDKLDAKKLKELGGHSYNVARQRKAYEDAIKRVWEAQKSSLSASVELSDAEMDDEDEPEITYSHDRTPRSGFGTPAASGRRDDETMSQFSRFSASEGKGKILRIVRVSRDKYGTEVRDEEIVRDARVMREYVKRRRQQEFSQISLENMEFTGDKEKDAILEKLAREELARLERNKERRHAREKAKGIHSSTTGSPSTTACGTGKTAGTQRKCANCGQVGHIKTNKKLCPMLNGTMKQDDGFGDSAFGSIVATPAP</sequence>
<feature type="compositionally biased region" description="Acidic residues" evidence="3">
    <location>
        <begin position="804"/>
        <end position="813"/>
    </location>
</feature>
<dbReference type="GO" id="GO:0051123">
    <property type="term" value="P:RNA polymerase II preinitiation complex assembly"/>
    <property type="evidence" value="ECO:0007669"/>
    <property type="project" value="TreeGrafter"/>
</dbReference>
<evidence type="ECO:0000256" key="1">
    <source>
        <dbReference type="ARBA" id="ARBA00004123"/>
    </source>
</evidence>
<feature type="compositionally biased region" description="Low complexity" evidence="3">
    <location>
        <begin position="1071"/>
        <end position="1080"/>
    </location>
</feature>
<feature type="region of interest" description="Disordered" evidence="3">
    <location>
        <begin position="1049"/>
        <end position="1080"/>
    </location>
</feature>
<dbReference type="GO" id="GO:0016251">
    <property type="term" value="F:RNA polymerase II general transcription initiation factor activity"/>
    <property type="evidence" value="ECO:0007669"/>
    <property type="project" value="InterPro"/>
</dbReference>
<name>A0A4U0WSF4_9PEZI</name>
<keyword evidence="2" id="KW-0539">Nucleus</keyword>
<evidence type="ECO:0000313" key="6">
    <source>
        <dbReference type="Proteomes" id="UP000308768"/>
    </source>
</evidence>
<comment type="caution">
    <text evidence="5">The sequence shown here is derived from an EMBL/GenBank/DDBJ whole genome shotgun (WGS) entry which is preliminary data.</text>
</comment>
<evidence type="ECO:0000259" key="4">
    <source>
        <dbReference type="Pfam" id="PF12157"/>
    </source>
</evidence>
<feature type="region of interest" description="Disordered" evidence="3">
    <location>
        <begin position="918"/>
        <end position="966"/>
    </location>
</feature>
<comment type="subcellular location">
    <subcellularLocation>
        <location evidence="1">Nucleus</location>
    </subcellularLocation>
</comment>
<dbReference type="GO" id="GO:0017025">
    <property type="term" value="F:TBP-class protein binding"/>
    <property type="evidence" value="ECO:0007669"/>
    <property type="project" value="InterPro"/>
</dbReference>
<dbReference type="PANTHER" id="PTHR13900">
    <property type="entry name" value="TRANSCRIPTION INITIATION FACTOR TFIID"/>
    <property type="match status" value="1"/>
</dbReference>
<feature type="region of interest" description="Disordered" evidence="3">
    <location>
        <begin position="793"/>
        <end position="819"/>
    </location>
</feature>
<feature type="compositionally biased region" description="Acidic residues" evidence="3">
    <location>
        <begin position="922"/>
        <end position="933"/>
    </location>
</feature>
<feature type="compositionally biased region" description="Polar residues" evidence="3">
    <location>
        <begin position="154"/>
        <end position="166"/>
    </location>
</feature>
<dbReference type="EMBL" id="NAJN01001059">
    <property type="protein sequence ID" value="TKA66101.1"/>
    <property type="molecule type" value="Genomic_DNA"/>
</dbReference>
<dbReference type="AlphaFoldDB" id="A0A4U0WSF4"/>
<dbReference type="OrthoDB" id="5752at2759"/>
<keyword evidence="6" id="KW-1185">Reference proteome</keyword>
<dbReference type="GO" id="GO:0004402">
    <property type="term" value="F:histone acetyltransferase activity"/>
    <property type="evidence" value="ECO:0007669"/>
    <property type="project" value="InterPro"/>
</dbReference>
<dbReference type="InterPro" id="IPR022591">
    <property type="entry name" value="TAF1_HAT_dom"/>
</dbReference>
<evidence type="ECO:0000256" key="2">
    <source>
        <dbReference type="ARBA" id="ARBA00023242"/>
    </source>
</evidence>
<dbReference type="STRING" id="331657.A0A4U0WSF4"/>
<protein>
    <recommendedName>
        <fullName evidence="4">Transcription initiation factor TFIID subunit 1 histone acetyltransferase domain-containing protein</fullName>
    </recommendedName>
</protein>
<dbReference type="Proteomes" id="UP000308768">
    <property type="component" value="Unassembled WGS sequence"/>
</dbReference>
<evidence type="ECO:0000313" key="5">
    <source>
        <dbReference type="EMBL" id="TKA66101.1"/>
    </source>
</evidence>
<dbReference type="GO" id="GO:0005669">
    <property type="term" value="C:transcription factor TFIID complex"/>
    <property type="evidence" value="ECO:0007669"/>
    <property type="project" value="InterPro"/>
</dbReference>
<dbReference type="Pfam" id="PF12157">
    <property type="entry name" value="DUF3591"/>
    <property type="match status" value="1"/>
</dbReference>
<accession>A0A4U0WSF4</accession>
<proteinExistence type="predicted"/>
<feature type="compositionally biased region" description="Basic and acidic residues" evidence="3">
    <location>
        <begin position="793"/>
        <end position="803"/>
    </location>
</feature>
<dbReference type="InterPro" id="IPR040240">
    <property type="entry name" value="TAF1"/>
</dbReference>
<feature type="region of interest" description="Disordered" evidence="3">
    <location>
        <begin position="340"/>
        <end position="365"/>
    </location>
</feature>
<gene>
    <name evidence="5" type="ORF">B0A49_10362</name>
</gene>
<organism evidence="5 6">
    <name type="scientific">Cryomyces minteri</name>
    <dbReference type="NCBI Taxonomy" id="331657"/>
    <lineage>
        <taxon>Eukaryota</taxon>
        <taxon>Fungi</taxon>
        <taxon>Dikarya</taxon>
        <taxon>Ascomycota</taxon>
        <taxon>Pezizomycotina</taxon>
        <taxon>Dothideomycetes</taxon>
        <taxon>Dothideomycetes incertae sedis</taxon>
        <taxon>Cryomyces</taxon>
    </lineage>
</organism>
<reference evidence="5 6" key="1">
    <citation type="submission" date="2017-03" db="EMBL/GenBank/DDBJ databases">
        <title>Genomes of endolithic fungi from Antarctica.</title>
        <authorList>
            <person name="Coleine C."/>
            <person name="Masonjones S."/>
            <person name="Stajich J.E."/>
        </authorList>
    </citation>
    <scope>NUCLEOTIDE SEQUENCE [LARGE SCALE GENOMIC DNA]</scope>
    <source>
        <strain evidence="5 6">CCFEE 5187</strain>
    </source>
</reference>
<dbReference type="PANTHER" id="PTHR13900:SF0">
    <property type="entry name" value="TRANSCRIPTION INITIATION FACTOR TFIID SUBUNIT 1"/>
    <property type="match status" value="1"/>
</dbReference>
<evidence type="ECO:0000256" key="3">
    <source>
        <dbReference type="SAM" id="MobiDB-lite"/>
    </source>
</evidence>
<feature type="domain" description="Transcription initiation factor TFIID subunit 1 histone acetyltransferase" evidence="4">
    <location>
        <begin position="460"/>
        <end position="915"/>
    </location>
</feature>
<feature type="region of interest" description="Disordered" evidence="3">
    <location>
        <begin position="146"/>
        <end position="168"/>
    </location>
</feature>